<name>A0ABR5T705_9BURK</name>
<protein>
    <submittedName>
        <fullName evidence="1">Uncharacterized protein</fullName>
    </submittedName>
</protein>
<organism evidence="1 2">
    <name type="scientific">Burkholderia savannae</name>
    <dbReference type="NCBI Taxonomy" id="1637837"/>
    <lineage>
        <taxon>Bacteria</taxon>
        <taxon>Pseudomonadati</taxon>
        <taxon>Pseudomonadota</taxon>
        <taxon>Betaproteobacteria</taxon>
        <taxon>Burkholderiales</taxon>
        <taxon>Burkholderiaceae</taxon>
        <taxon>Burkholderia</taxon>
        <taxon>pseudomallei group</taxon>
    </lineage>
</organism>
<comment type="caution">
    <text evidence="1">The sequence shown here is derived from an EMBL/GenBank/DDBJ whole genome shotgun (WGS) entry which is preliminary data.</text>
</comment>
<sequence length="78" mass="7840">MPEVPEVLEVLDAPDAFDAPDGARCDFVAGATTAEAALADTDALVVIVAASSALTGCDTNIAKPASDARATTQSMHAH</sequence>
<dbReference type="RefSeq" id="WP_060823067.1">
    <property type="nucleotide sequence ID" value="NZ_LNJQ01000004.1"/>
</dbReference>
<dbReference type="Proteomes" id="UP000070255">
    <property type="component" value="Unassembled WGS sequence"/>
</dbReference>
<evidence type="ECO:0000313" key="2">
    <source>
        <dbReference type="Proteomes" id="UP000070255"/>
    </source>
</evidence>
<reference evidence="1 2" key="1">
    <citation type="submission" date="2015-11" db="EMBL/GenBank/DDBJ databases">
        <authorList>
            <person name="Sahl J."/>
            <person name="Wagner D."/>
            <person name="Keim P."/>
        </authorList>
    </citation>
    <scope>NUCLEOTIDE SEQUENCE [LARGE SCALE GENOMIC DNA]</scope>
    <source>
        <strain evidence="1 2">BDU18</strain>
    </source>
</reference>
<keyword evidence="2" id="KW-1185">Reference proteome</keyword>
<gene>
    <name evidence="1" type="ORF">WS72_30025</name>
</gene>
<accession>A0ABR5T705</accession>
<evidence type="ECO:0000313" key="1">
    <source>
        <dbReference type="EMBL" id="KWZ39012.1"/>
    </source>
</evidence>
<dbReference type="EMBL" id="LNJQ01000004">
    <property type="protein sequence ID" value="KWZ39012.1"/>
    <property type="molecule type" value="Genomic_DNA"/>
</dbReference>
<proteinExistence type="predicted"/>